<reference evidence="2" key="1">
    <citation type="submission" date="2023-06" db="EMBL/GenBank/DDBJ databases">
        <authorList>
            <consortium name="Lawrence Berkeley National Laboratory"/>
            <person name="Ahrendt S."/>
            <person name="Sahu N."/>
            <person name="Indic B."/>
            <person name="Wong-Bajracharya J."/>
            <person name="Merenyi Z."/>
            <person name="Ke H.-M."/>
            <person name="Monk M."/>
            <person name="Kocsube S."/>
            <person name="Drula E."/>
            <person name="Lipzen A."/>
            <person name="Balint B."/>
            <person name="Henrissat B."/>
            <person name="Andreopoulos B."/>
            <person name="Martin F.M."/>
            <person name="Harder C.B."/>
            <person name="Rigling D."/>
            <person name="Ford K.L."/>
            <person name="Foster G.D."/>
            <person name="Pangilinan J."/>
            <person name="Papanicolaou A."/>
            <person name="Barry K."/>
            <person name="LaButti K."/>
            <person name="Viragh M."/>
            <person name="Koriabine M."/>
            <person name="Yan M."/>
            <person name="Riley R."/>
            <person name="Champramary S."/>
            <person name="Plett K.L."/>
            <person name="Tsai I.J."/>
            <person name="Slot J."/>
            <person name="Sipos G."/>
            <person name="Plett J."/>
            <person name="Nagy L.G."/>
            <person name="Grigoriev I.V."/>
        </authorList>
    </citation>
    <scope>NUCLEOTIDE SEQUENCE</scope>
    <source>
        <strain evidence="2">CCBAS 213</strain>
    </source>
</reference>
<dbReference type="GeneID" id="85353148"/>
<dbReference type="Proteomes" id="UP001175211">
    <property type="component" value="Unassembled WGS sequence"/>
</dbReference>
<evidence type="ECO:0000313" key="2">
    <source>
        <dbReference type="EMBL" id="KAK0458394.1"/>
    </source>
</evidence>
<proteinExistence type="predicted"/>
<dbReference type="RefSeq" id="XP_060330664.1">
    <property type="nucleotide sequence ID" value="XM_060469600.1"/>
</dbReference>
<accession>A0AA39KEM9</accession>
<evidence type="ECO:0000256" key="1">
    <source>
        <dbReference type="SAM" id="Phobius"/>
    </source>
</evidence>
<keyword evidence="1" id="KW-0472">Membrane</keyword>
<protein>
    <submittedName>
        <fullName evidence="2">Uncharacterized protein</fullName>
    </submittedName>
</protein>
<dbReference type="EMBL" id="JAUEPS010000017">
    <property type="protein sequence ID" value="KAK0458394.1"/>
    <property type="molecule type" value="Genomic_DNA"/>
</dbReference>
<comment type="caution">
    <text evidence="2">The sequence shown here is derived from an EMBL/GenBank/DDBJ whole genome shotgun (WGS) entry which is preliminary data.</text>
</comment>
<sequence>MFQPTSLIPLHMSLFMVLFSFWLTGVDNLCSLQMILFAIRALLGYLQFIHLDEMSCTQGCWNSVLRDSEQPMNYDGAKDQQCDQLHWRWSSAYDVVQLYWCSS</sequence>
<keyword evidence="1" id="KW-0812">Transmembrane</keyword>
<keyword evidence="3" id="KW-1185">Reference proteome</keyword>
<dbReference type="AlphaFoldDB" id="A0AA39KEM9"/>
<keyword evidence="1" id="KW-1133">Transmembrane helix</keyword>
<evidence type="ECO:0000313" key="3">
    <source>
        <dbReference type="Proteomes" id="UP001175211"/>
    </source>
</evidence>
<feature type="transmembrane region" description="Helical" evidence="1">
    <location>
        <begin position="7"/>
        <end position="25"/>
    </location>
</feature>
<gene>
    <name evidence="2" type="ORF">EV420DRAFT_1479677</name>
</gene>
<organism evidence="2 3">
    <name type="scientific">Armillaria tabescens</name>
    <name type="common">Ringless honey mushroom</name>
    <name type="synonym">Agaricus tabescens</name>
    <dbReference type="NCBI Taxonomy" id="1929756"/>
    <lineage>
        <taxon>Eukaryota</taxon>
        <taxon>Fungi</taxon>
        <taxon>Dikarya</taxon>
        <taxon>Basidiomycota</taxon>
        <taxon>Agaricomycotina</taxon>
        <taxon>Agaricomycetes</taxon>
        <taxon>Agaricomycetidae</taxon>
        <taxon>Agaricales</taxon>
        <taxon>Marasmiineae</taxon>
        <taxon>Physalacriaceae</taxon>
        <taxon>Desarmillaria</taxon>
    </lineage>
</organism>
<name>A0AA39KEM9_ARMTA</name>